<dbReference type="EMBL" id="JAZHXJ010000965">
    <property type="protein sequence ID" value="KAL1847662.1"/>
    <property type="molecule type" value="Genomic_DNA"/>
</dbReference>
<reference evidence="1 2" key="1">
    <citation type="journal article" date="2024" name="Commun. Biol.">
        <title>Comparative genomic analysis of thermophilic fungi reveals convergent evolutionary adaptations and gene losses.</title>
        <authorList>
            <person name="Steindorff A.S."/>
            <person name="Aguilar-Pontes M.V."/>
            <person name="Robinson A.J."/>
            <person name="Andreopoulos B."/>
            <person name="LaButti K."/>
            <person name="Kuo A."/>
            <person name="Mondo S."/>
            <person name="Riley R."/>
            <person name="Otillar R."/>
            <person name="Haridas S."/>
            <person name="Lipzen A."/>
            <person name="Grimwood J."/>
            <person name="Schmutz J."/>
            <person name="Clum A."/>
            <person name="Reid I.D."/>
            <person name="Moisan M.C."/>
            <person name="Butler G."/>
            <person name="Nguyen T.T.M."/>
            <person name="Dewar K."/>
            <person name="Conant G."/>
            <person name="Drula E."/>
            <person name="Henrissat B."/>
            <person name="Hansel C."/>
            <person name="Singer S."/>
            <person name="Hutchinson M.I."/>
            <person name="de Vries R.P."/>
            <person name="Natvig D.O."/>
            <person name="Powell A.J."/>
            <person name="Tsang A."/>
            <person name="Grigoriev I.V."/>
        </authorList>
    </citation>
    <scope>NUCLEOTIDE SEQUENCE [LARGE SCALE GENOMIC DNA]</scope>
    <source>
        <strain evidence="1 2">ATCC 24622</strain>
    </source>
</reference>
<dbReference type="PANTHER" id="PTHR42774:SF3">
    <property type="entry name" value="KETOHEXOKINASE"/>
    <property type="match status" value="1"/>
</dbReference>
<evidence type="ECO:0008006" key="3">
    <source>
        <dbReference type="Google" id="ProtNLM"/>
    </source>
</evidence>
<dbReference type="Gene3D" id="3.40.1190.20">
    <property type="match status" value="2"/>
</dbReference>
<comment type="caution">
    <text evidence="1">The sequence shown here is derived from an EMBL/GenBank/DDBJ whole genome shotgun (WGS) entry which is preliminary data.</text>
</comment>
<protein>
    <recommendedName>
        <fullName evidence="3">Carbohydrate kinase PfkB domain-containing protein</fullName>
    </recommendedName>
</protein>
<gene>
    <name evidence="1" type="ORF">VTK73DRAFT_10302</name>
</gene>
<name>A0ABR3VXC5_9PEZI</name>
<accession>A0ABR3VXC5</accession>
<organism evidence="1 2">
    <name type="scientific">Phialemonium thermophilum</name>
    <dbReference type="NCBI Taxonomy" id="223376"/>
    <lineage>
        <taxon>Eukaryota</taxon>
        <taxon>Fungi</taxon>
        <taxon>Dikarya</taxon>
        <taxon>Ascomycota</taxon>
        <taxon>Pezizomycotina</taxon>
        <taxon>Sordariomycetes</taxon>
        <taxon>Sordariomycetidae</taxon>
        <taxon>Cephalothecales</taxon>
        <taxon>Cephalothecaceae</taxon>
        <taxon>Phialemonium</taxon>
    </lineage>
</organism>
<evidence type="ECO:0000313" key="1">
    <source>
        <dbReference type="EMBL" id="KAL1847662.1"/>
    </source>
</evidence>
<keyword evidence="2" id="KW-1185">Reference proteome</keyword>
<dbReference type="SUPFAM" id="SSF53613">
    <property type="entry name" value="Ribokinase-like"/>
    <property type="match status" value="1"/>
</dbReference>
<evidence type="ECO:0000313" key="2">
    <source>
        <dbReference type="Proteomes" id="UP001586593"/>
    </source>
</evidence>
<dbReference type="Proteomes" id="UP001586593">
    <property type="component" value="Unassembled WGS sequence"/>
</dbReference>
<sequence length="113" mass="12798">MIALIQGRIPETTLQCIRYLRRELPESRVSVEVEKPNREGLRELAAEADLVFYSRTWAEVSHILTIGAGDTFVAGILFGVACHRRDWDLEQKLRFAVDLATRKVQIDGFAGLI</sequence>
<dbReference type="PANTHER" id="PTHR42774">
    <property type="entry name" value="PHOSPHOTRANSFERASE SYSTEM TRANSPORT PROTEIN"/>
    <property type="match status" value="1"/>
</dbReference>
<dbReference type="InterPro" id="IPR029056">
    <property type="entry name" value="Ribokinase-like"/>
</dbReference>
<dbReference type="InterPro" id="IPR052562">
    <property type="entry name" value="Ketohexokinase-related"/>
</dbReference>
<proteinExistence type="predicted"/>